<evidence type="ECO:0000313" key="3">
    <source>
        <dbReference type="Proteomes" id="UP000198211"/>
    </source>
</evidence>
<reference evidence="3" key="1">
    <citation type="submission" date="2017-03" db="EMBL/GenBank/DDBJ databases">
        <title>Phytopthora megakarya and P. palmivora, two closely related causual agents of cacao black pod achieved similar genome size and gene model numbers by different mechanisms.</title>
        <authorList>
            <person name="Ali S."/>
            <person name="Shao J."/>
            <person name="Larry D.J."/>
            <person name="Kronmiller B."/>
            <person name="Shen D."/>
            <person name="Strem M.D."/>
            <person name="Melnick R.L."/>
            <person name="Guiltinan M.J."/>
            <person name="Tyler B.M."/>
            <person name="Meinhardt L.W."/>
            <person name="Bailey B.A."/>
        </authorList>
    </citation>
    <scope>NUCLEOTIDE SEQUENCE [LARGE SCALE GENOMIC DNA]</scope>
    <source>
        <strain evidence="3">zdho120</strain>
    </source>
</reference>
<dbReference type="Proteomes" id="UP000198211">
    <property type="component" value="Unassembled WGS sequence"/>
</dbReference>
<evidence type="ECO:0000313" key="2">
    <source>
        <dbReference type="EMBL" id="OWY91559.1"/>
    </source>
</evidence>
<sequence>MDSDDDGSDGAKPSAATGKATSQSTSFRPPINGDTPGANKVIGEALELMMTKSSWMQMFGPTLVRQAVWMNLGGELVVPIDSTSTRQVAQDTVMLLRGMGCEPQRFPSDAVLDDWAPADAGTALRKWKKKLRAAFGVEEIAPGRQVVARQAFMPADPLPSKGDLNESSSSGHQQPRVDTSYFQTAAMVGRKRSRLAYAADITLTLAPVSSRILVRVSSMAPMTTALILFRLSYRWDDHHPSLSPGSSLAV</sequence>
<feature type="region of interest" description="Disordered" evidence="1">
    <location>
        <begin position="1"/>
        <end position="38"/>
    </location>
</feature>
<evidence type="ECO:0000256" key="1">
    <source>
        <dbReference type="SAM" id="MobiDB-lite"/>
    </source>
</evidence>
<keyword evidence="3" id="KW-1185">Reference proteome</keyword>
<feature type="region of interest" description="Disordered" evidence="1">
    <location>
        <begin position="157"/>
        <end position="176"/>
    </location>
</feature>
<comment type="caution">
    <text evidence="2">The sequence shown here is derived from an EMBL/GenBank/DDBJ whole genome shotgun (WGS) entry which is preliminary data.</text>
</comment>
<proteinExistence type="predicted"/>
<dbReference type="EMBL" id="NBNE01019949">
    <property type="protein sequence ID" value="OWY91559.1"/>
    <property type="molecule type" value="Genomic_DNA"/>
</dbReference>
<organism evidence="2 3">
    <name type="scientific">Phytophthora megakarya</name>
    <dbReference type="NCBI Taxonomy" id="4795"/>
    <lineage>
        <taxon>Eukaryota</taxon>
        <taxon>Sar</taxon>
        <taxon>Stramenopiles</taxon>
        <taxon>Oomycota</taxon>
        <taxon>Peronosporomycetes</taxon>
        <taxon>Peronosporales</taxon>
        <taxon>Peronosporaceae</taxon>
        <taxon>Phytophthora</taxon>
    </lineage>
</organism>
<feature type="compositionally biased region" description="Polar residues" evidence="1">
    <location>
        <begin position="165"/>
        <end position="176"/>
    </location>
</feature>
<dbReference type="AlphaFoldDB" id="A0A225UHH7"/>
<accession>A0A225UHH7</accession>
<protein>
    <recommendedName>
        <fullName evidence="4">Eukaryotic/viral aspartic protease</fullName>
    </recommendedName>
</protein>
<name>A0A225UHH7_9STRA</name>
<evidence type="ECO:0008006" key="4">
    <source>
        <dbReference type="Google" id="ProtNLM"/>
    </source>
</evidence>
<gene>
    <name evidence="2" type="ORF">PHMEG_00039806</name>
</gene>